<dbReference type="PROSITE" id="PS50026">
    <property type="entry name" value="EGF_3"/>
    <property type="match status" value="1"/>
</dbReference>
<name>A0A0R3WB44_TAEAS</name>
<proteinExistence type="predicted"/>
<evidence type="ECO:0000313" key="3">
    <source>
        <dbReference type="WBParaSite" id="TASK_0000782501-mRNA-1"/>
    </source>
</evidence>
<dbReference type="InterPro" id="IPR000742">
    <property type="entry name" value="EGF"/>
</dbReference>
<comment type="caution">
    <text evidence="1">Lacks conserved residue(s) required for the propagation of feature annotation.</text>
</comment>
<feature type="disulfide bond" evidence="1">
    <location>
        <begin position="158"/>
        <end position="167"/>
    </location>
</feature>
<sequence length="178" mass="19536">LIIEAWDHDIVTNDDFIGRVEGFAFIEDIKSRLTPLNLRRSSTFYENNFRINASMQKICNPSFSGPLCQFFVEHQNTDTMIITSESPNSLNSGLSGSDSNLGGGSAGVKGNSSGHSETDRLEVNQWCARARQLIGDEVCLNRGVCRDSPDGTSYACYCPPEYSGVRCELLNVGTPNVE</sequence>
<dbReference type="SUPFAM" id="SSF57196">
    <property type="entry name" value="EGF/Laminin"/>
    <property type="match status" value="1"/>
</dbReference>
<dbReference type="CDD" id="cd00030">
    <property type="entry name" value="C2"/>
    <property type="match status" value="1"/>
</dbReference>
<feature type="disulfide bond" evidence="1">
    <location>
        <begin position="139"/>
        <end position="156"/>
    </location>
</feature>
<dbReference type="SMART" id="SM00181">
    <property type="entry name" value="EGF"/>
    <property type="match status" value="1"/>
</dbReference>
<accession>A0A0R3WB44</accession>
<organism evidence="3">
    <name type="scientific">Taenia asiatica</name>
    <name type="common">Asian tapeworm</name>
    <dbReference type="NCBI Taxonomy" id="60517"/>
    <lineage>
        <taxon>Eukaryota</taxon>
        <taxon>Metazoa</taxon>
        <taxon>Spiralia</taxon>
        <taxon>Lophotrochozoa</taxon>
        <taxon>Platyhelminthes</taxon>
        <taxon>Cestoda</taxon>
        <taxon>Eucestoda</taxon>
        <taxon>Cyclophyllidea</taxon>
        <taxon>Taeniidae</taxon>
        <taxon>Taenia</taxon>
    </lineage>
</organism>
<dbReference type="Gene3D" id="2.10.25.10">
    <property type="entry name" value="Laminin"/>
    <property type="match status" value="1"/>
</dbReference>
<dbReference type="PROSITE" id="PS00022">
    <property type="entry name" value="EGF_1"/>
    <property type="match status" value="1"/>
</dbReference>
<feature type="domain" description="EGF-like" evidence="2">
    <location>
        <begin position="123"/>
        <end position="168"/>
    </location>
</feature>
<dbReference type="CDD" id="cd00054">
    <property type="entry name" value="EGF_CA"/>
    <property type="match status" value="1"/>
</dbReference>
<reference evidence="3" key="1">
    <citation type="submission" date="2017-02" db="UniProtKB">
        <authorList>
            <consortium name="WormBaseParasite"/>
        </authorList>
    </citation>
    <scope>IDENTIFICATION</scope>
</reference>
<evidence type="ECO:0000256" key="1">
    <source>
        <dbReference type="PROSITE-ProRule" id="PRU00076"/>
    </source>
</evidence>
<dbReference type="Pfam" id="PF00008">
    <property type="entry name" value="EGF"/>
    <property type="match status" value="1"/>
</dbReference>
<protein>
    <submittedName>
        <fullName evidence="3">EGF-like domain-containing protein</fullName>
    </submittedName>
</protein>
<keyword evidence="1" id="KW-1015">Disulfide bond</keyword>
<dbReference type="AlphaFoldDB" id="A0A0R3WB44"/>
<evidence type="ECO:0000259" key="2">
    <source>
        <dbReference type="PROSITE" id="PS50026"/>
    </source>
</evidence>
<dbReference type="WBParaSite" id="TASK_0000782501-mRNA-1">
    <property type="protein sequence ID" value="TASK_0000782501-mRNA-1"/>
    <property type="gene ID" value="TASK_0000782501"/>
</dbReference>
<dbReference type="STRING" id="60517.A0A0R3WB44"/>
<keyword evidence="1" id="KW-0245">EGF-like domain</keyword>